<protein>
    <submittedName>
        <fullName evidence="1">Glycoside hydrolase</fullName>
    </submittedName>
</protein>
<name>A0ACB8B9D2_9AGAM</name>
<reference evidence="1" key="1">
    <citation type="journal article" date="2021" name="New Phytol.">
        <title>Evolutionary innovations through gain and loss of genes in the ectomycorrhizal Boletales.</title>
        <authorList>
            <person name="Wu G."/>
            <person name="Miyauchi S."/>
            <person name="Morin E."/>
            <person name="Kuo A."/>
            <person name="Drula E."/>
            <person name="Varga T."/>
            <person name="Kohler A."/>
            <person name="Feng B."/>
            <person name="Cao Y."/>
            <person name="Lipzen A."/>
            <person name="Daum C."/>
            <person name="Hundley H."/>
            <person name="Pangilinan J."/>
            <person name="Johnson J."/>
            <person name="Barry K."/>
            <person name="LaButti K."/>
            <person name="Ng V."/>
            <person name="Ahrendt S."/>
            <person name="Min B."/>
            <person name="Choi I.G."/>
            <person name="Park H."/>
            <person name="Plett J.M."/>
            <person name="Magnuson J."/>
            <person name="Spatafora J.W."/>
            <person name="Nagy L.G."/>
            <person name="Henrissat B."/>
            <person name="Grigoriev I.V."/>
            <person name="Yang Z.L."/>
            <person name="Xu J."/>
            <person name="Martin F.M."/>
        </authorList>
    </citation>
    <scope>NUCLEOTIDE SEQUENCE</scope>
    <source>
        <strain evidence="1">KUC20120723A-06</strain>
    </source>
</reference>
<comment type="caution">
    <text evidence="1">The sequence shown here is derived from an EMBL/GenBank/DDBJ whole genome shotgun (WGS) entry which is preliminary data.</text>
</comment>
<sequence>MLLARLIKIAFCSAGLSLQVLGATLQPQIPSIATFTPADSAPFVFTPAVQILVDPRYTHEGSPSLLQFAQTFREDLVGIAGFVIPAVRSASNSGSERSVIFLTLNTTTNHTLYNGKPTGEGYDFTISQNEIVIAGAAPIGVWWGTRTLLQQLVASHTSAEIPAGTGSDGPGWEVRGFMLDAGRHWFDTAFLSDLCTYASFWKINEFHIHASDNLWIPQILYGTGWRTLYSGFRFQPPTNSPVYGLVPYRNESWSYSEFTAMQEICTAHGVTLIPEIDTPGHSLVISQWKPQLMLNGTPDSLNLTYPETIPTIKSIWSQFLPWFTSAEVSIGADEYEASLADAYISFVNEMSDFIQEESGKSIRIWGTYEPSNTSSVSTNITIQHWDFPAGDIPLQLLNGGYDVINSEQAFLYLDGKIPAEGGFPQELNETLLWSGAPGGQGWAPNIFTPTDPSNNTSADDPHLRGSIFALWNDWGPNATTPLETYYQLARSLAMFGEKTWAGSGVRDTELTQTQFDAAYPMLNAKAPGQNLNRAEEPEYGDIVYSYAQIPWFPFDTHIESVGPPYTLSFKVRPGSLANSSNIASARLFQGKDSALYASSLTFSSNAEYYPLPPTFALPADSYTSVVVHATREYTYANISMEGNGEETETYWYTTTMNIWGDYLATGNMSFAAPAKVIGCEGFTGDIRDIVLSVG</sequence>
<dbReference type="EMBL" id="MU266485">
    <property type="protein sequence ID" value="KAH7922425.1"/>
    <property type="molecule type" value="Genomic_DNA"/>
</dbReference>
<evidence type="ECO:0000313" key="2">
    <source>
        <dbReference type="Proteomes" id="UP000790709"/>
    </source>
</evidence>
<keyword evidence="1" id="KW-0378">Hydrolase</keyword>
<proteinExistence type="predicted"/>
<evidence type="ECO:0000313" key="1">
    <source>
        <dbReference type="EMBL" id="KAH7922425.1"/>
    </source>
</evidence>
<accession>A0ACB8B9D2</accession>
<dbReference type="Proteomes" id="UP000790709">
    <property type="component" value="Unassembled WGS sequence"/>
</dbReference>
<keyword evidence="2" id="KW-1185">Reference proteome</keyword>
<organism evidence="1 2">
    <name type="scientific">Leucogyrophana mollusca</name>
    <dbReference type="NCBI Taxonomy" id="85980"/>
    <lineage>
        <taxon>Eukaryota</taxon>
        <taxon>Fungi</taxon>
        <taxon>Dikarya</taxon>
        <taxon>Basidiomycota</taxon>
        <taxon>Agaricomycotina</taxon>
        <taxon>Agaricomycetes</taxon>
        <taxon>Agaricomycetidae</taxon>
        <taxon>Boletales</taxon>
        <taxon>Boletales incertae sedis</taxon>
        <taxon>Leucogyrophana</taxon>
    </lineage>
</organism>
<gene>
    <name evidence="1" type="ORF">BV22DRAFT_1070492</name>
</gene>